<dbReference type="RefSeq" id="WP_153123364.1">
    <property type="nucleotide sequence ID" value="NZ_VZCB01000055.1"/>
</dbReference>
<evidence type="ECO:0000256" key="1">
    <source>
        <dbReference type="SAM" id="MobiDB-lite"/>
    </source>
</evidence>
<evidence type="ECO:0008006" key="5">
    <source>
        <dbReference type="Google" id="ProtNLM"/>
    </source>
</evidence>
<feature type="region of interest" description="Disordered" evidence="1">
    <location>
        <begin position="207"/>
        <end position="239"/>
    </location>
</feature>
<accession>A0A6G1TZE2</accession>
<organism evidence="3 4">
    <name type="scientific">Segatella copri</name>
    <dbReference type="NCBI Taxonomy" id="165179"/>
    <lineage>
        <taxon>Bacteria</taxon>
        <taxon>Pseudomonadati</taxon>
        <taxon>Bacteroidota</taxon>
        <taxon>Bacteroidia</taxon>
        <taxon>Bacteroidales</taxon>
        <taxon>Prevotellaceae</taxon>
        <taxon>Segatella</taxon>
    </lineage>
</organism>
<sequence length="239" mass="26865">MKKMKKLLMLMAVAVTSFTFTACDDDPWDDSWHDDYYWYDDYNHGGWGWDQGDWNQGSQGSQTQWLLDEAQTLVGDWYGNVQLSELASDGNSRNNYQFEANMIFYQDKNNRNSLSGSGIEIDYATDGSNDQQTLKFSWYIDNNGDIYIKYASGATYVMDANASQYGFHLGAEQGKRYDTFFGYMIGTGMAKGDIMYIDLERNSANGARVSRSSTSTGSSFGKGTGRTPIKGTVKGLPKR</sequence>
<dbReference type="AlphaFoldDB" id="A0A6G1TZE2"/>
<comment type="caution">
    <text evidence="3">The sequence shown here is derived from an EMBL/GenBank/DDBJ whole genome shotgun (WGS) entry which is preliminary data.</text>
</comment>
<evidence type="ECO:0000313" key="3">
    <source>
        <dbReference type="EMBL" id="MQN80684.1"/>
    </source>
</evidence>
<evidence type="ECO:0000313" key="4">
    <source>
        <dbReference type="Proteomes" id="UP000480425"/>
    </source>
</evidence>
<dbReference type="EMBL" id="VZCB01000055">
    <property type="protein sequence ID" value="MQN80684.1"/>
    <property type="molecule type" value="Genomic_DNA"/>
</dbReference>
<reference evidence="3 4" key="1">
    <citation type="submission" date="2019-09" db="EMBL/GenBank/DDBJ databases">
        <title>Distinct polysaccharide growth profiles of human intestinal Prevotella copri isolates.</title>
        <authorList>
            <person name="Fehlner-Peach H."/>
            <person name="Magnabosco C."/>
            <person name="Raghavan V."/>
            <person name="Scher J.U."/>
            <person name="Tett A."/>
            <person name="Cox L.M."/>
            <person name="Gottsegen C."/>
            <person name="Watters A."/>
            <person name="Wiltshire- Gordon J.D."/>
            <person name="Segata N."/>
            <person name="Bonneau R."/>
            <person name="Littman D.R."/>
        </authorList>
    </citation>
    <scope>NUCLEOTIDE SEQUENCE [LARGE SCALE GENOMIC DNA]</scope>
    <source>
        <strain evidence="4">iA622</strain>
    </source>
</reference>
<dbReference type="Proteomes" id="UP000480425">
    <property type="component" value="Unassembled WGS sequence"/>
</dbReference>
<evidence type="ECO:0000256" key="2">
    <source>
        <dbReference type="SAM" id="SignalP"/>
    </source>
</evidence>
<feature type="chain" id="PRO_5026050512" description="Lipoprotein" evidence="2">
    <location>
        <begin position="23"/>
        <end position="239"/>
    </location>
</feature>
<name>A0A6G1TZE2_9BACT</name>
<feature type="compositionally biased region" description="Low complexity" evidence="1">
    <location>
        <begin position="210"/>
        <end position="227"/>
    </location>
</feature>
<gene>
    <name evidence="3" type="ORF">F7D73_06905</name>
</gene>
<protein>
    <recommendedName>
        <fullName evidence="5">Lipoprotein</fullName>
    </recommendedName>
</protein>
<dbReference type="PROSITE" id="PS51257">
    <property type="entry name" value="PROKAR_LIPOPROTEIN"/>
    <property type="match status" value="1"/>
</dbReference>
<dbReference type="OrthoDB" id="1081777at2"/>
<keyword evidence="2" id="KW-0732">Signal</keyword>
<proteinExistence type="predicted"/>
<feature type="signal peptide" evidence="2">
    <location>
        <begin position="1"/>
        <end position="22"/>
    </location>
</feature>